<evidence type="ECO:0000313" key="3">
    <source>
        <dbReference type="Proteomes" id="UP000215703"/>
    </source>
</evidence>
<dbReference type="SUPFAM" id="SSF51161">
    <property type="entry name" value="Trimeric LpxA-like enzymes"/>
    <property type="match status" value="1"/>
</dbReference>
<dbReference type="PANTHER" id="PTHR43300">
    <property type="entry name" value="ACETYLTRANSFERASE"/>
    <property type="match status" value="1"/>
</dbReference>
<dbReference type="InterPro" id="IPR001451">
    <property type="entry name" value="Hexapep"/>
</dbReference>
<reference evidence="2 3" key="1">
    <citation type="journal article" date="2014" name="Int. J. Syst. Evol. Microbiol.">
        <title>Bradyrhizobium ottawaense sp. nov., a symbiotic nitrogen fixing bacterium from root nodules of soybeans in Canada.</title>
        <authorList>
            <person name="Yu X."/>
            <person name="Cloutier S."/>
            <person name="Tambong J.T."/>
            <person name="Bromfield E.S."/>
        </authorList>
    </citation>
    <scope>NUCLEOTIDE SEQUENCE [LARGE SCALE GENOMIC DNA]</scope>
    <source>
        <strain evidence="2 3">OO99</strain>
    </source>
</reference>
<evidence type="ECO:0000313" key="2">
    <source>
        <dbReference type="EMBL" id="AWL92153.1"/>
    </source>
</evidence>
<dbReference type="Gene3D" id="2.160.10.10">
    <property type="entry name" value="Hexapeptide repeat proteins"/>
    <property type="match status" value="1"/>
</dbReference>
<dbReference type="AlphaFoldDB" id="A0A2U8P348"/>
<dbReference type="Proteomes" id="UP000215703">
    <property type="component" value="Chromosome"/>
</dbReference>
<dbReference type="Pfam" id="PF00132">
    <property type="entry name" value="Hexapep"/>
    <property type="match status" value="1"/>
</dbReference>
<comment type="similarity">
    <text evidence="1">Belongs to the transferase hexapeptide repeat family.</text>
</comment>
<organism evidence="2 3">
    <name type="scientific">Bradyrhizobium ottawaense</name>
    <dbReference type="NCBI Taxonomy" id="931866"/>
    <lineage>
        <taxon>Bacteria</taxon>
        <taxon>Pseudomonadati</taxon>
        <taxon>Pseudomonadota</taxon>
        <taxon>Alphaproteobacteria</taxon>
        <taxon>Hyphomicrobiales</taxon>
        <taxon>Nitrobacteraceae</taxon>
        <taxon>Bradyrhizobium</taxon>
    </lineage>
</organism>
<gene>
    <name evidence="2" type="ORF">CIT37_08015</name>
</gene>
<dbReference type="NCBIfam" id="TIGR03308">
    <property type="entry name" value="phn_thr-fam"/>
    <property type="match status" value="1"/>
</dbReference>
<name>A0A2U8P348_9BRAD</name>
<dbReference type="InterPro" id="IPR050179">
    <property type="entry name" value="Trans_hexapeptide_repeat"/>
</dbReference>
<evidence type="ECO:0000256" key="1">
    <source>
        <dbReference type="ARBA" id="ARBA00007274"/>
    </source>
</evidence>
<accession>A0A2U8P348</accession>
<dbReference type="CDD" id="cd03349">
    <property type="entry name" value="LbH_XAT"/>
    <property type="match status" value="1"/>
</dbReference>
<proteinExistence type="inferred from homology"/>
<sequence length="264" mass="29284">MCDTGVALRRCYTPHPLSSPRHDIVIKPLEEERPPSRSGCNMAAKTLSVQPTIDPSAKLHETRLGAYTEVGARTILHEVAMGDYSYVVNDSQITYTTIGKFCSIAAMTRINPGNHPMHRATQAHFTYRSSAYFEGESDDAEFFDWRRQHHVHIGHDVWIGHGAIVLPGRNIGTGAVIAAGAIVTKDVPAYAIVAGNPARIVRRRFSEEIAGRLARLAWWDWDHDKLREALPDFRKLGIEDFLATYEAGAAPLTRSLTSKRNAVA</sequence>
<dbReference type="InterPro" id="IPR017694">
    <property type="entry name" value="Phosphonate_tfrase_rpt"/>
</dbReference>
<dbReference type="GO" id="GO:0016740">
    <property type="term" value="F:transferase activity"/>
    <property type="evidence" value="ECO:0007669"/>
    <property type="project" value="UniProtKB-KW"/>
</dbReference>
<dbReference type="KEGG" id="bot:CIT37_08015"/>
<keyword evidence="2" id="KW-0808">Transferase</keyword>
<dbReference type="InterPro" id="IPR011004">
    <property type="entry name" value="Trimer_LpxA-like_sf"/>
</dbReference>
<dbReference type="PANTHER" id="PTHR43300:SF11">
    <property type="entry name" value="ACETYLTRANSFERASE RV3034C-RELATED"/>
    <property type="match status" value="1"/>
</dbReference>
<dbReference type="EMBL" id="CP029425">
    <property type="protein sequence ID" value="AWL92153.1"/>
    <property type="molecule type" value="Genomic_DNA"/>
</dbReference>
<protein>
    <submittedName>
        <fullName evidence="2">Acetyltransferase</fullName>
    </submittedName>
</protein>
<reference evidence="2 3" key="2">
    <citation type="journal article" date="2017" name="Syst. Appl. Microbiol.">
        <title>Soybeans inoculated with root zone soils of Canadian native legumes harbour diverse and novel Bradyrhizobium spp. that possess agricultural potential.</title>
        <authorList>
            <person name="Bromfield E.S.P."/>
            <person name="Cloutier S."/>
            <person name="Tambong J.T."/>
            <person name="Tran Thi T.V."/>
        </authorList>
    </citation>
    <scope>NUCLEOTIDE SEQUENCE [LARGE SCALE GENOMIC DNA]</scope>
    <source>
        <strain evidence="2 3">OO99</strain>
    </source>
</reference>